<evidence type="ECO:0000259" key="6">
    <source>
        <dbReference type="Pfam" id="PF12698"/>
    </source>
</evidence>
<feature type="transmembrane region" description="Helical" evidence="5">
    <location>
        <begin position="188"/>
        <end position="206"/>
    </location>
</feature>
<evidence type="ECO:0000256" key="5">
    <source>
        <dbReference type="SAM" id="Phobius"/>
    </source>
</evidence>
<evidence type="ECO:0000313" key="8">
    <source>
        <dbReference type="Proteomes" id="UP000291822"/>
    </source>
</evidence>
<gene>
    <name evidence="7" type="ORF">EZM97_27105</name>
</gene>
<comment type="subcellular location">
    <subcellularLocation>
        <location evidence="1">Membrane</location>
        <topology evidence="1">Multi-pass membrane protein</topology>
    </subcellularLocation>
</comment>
<accession>A0A4R0YPK8</accession>
<feature type="transmembrane region" description="Helical" evidence="5">
    <location>
        <begin position="226"/>
        <end position="251"/>
    </location>
</feature>
<evidence type="ECO:0000313" key="7">
    <source>
        <dbReference type="EMBL" id="TCI08306.1"/>
    </source>
</evidence>
<proteinExistence type="predicted"/>
<dbReference type="Pfam" id="PF12698">
    <property type="entry name" value="ABC2_membrane_3"/>
    <property type="match status" value="1"/>
</dbReference>
<keyword evidence="8" id="KW-1185">Reference proteome</keyword>
<feature type="transmembrane region" description="Helical" evidence="5">
    <location>
        <begin position="20"/>
        <end position="45"/>
    </location>
</feature>
<name>A0A4R0YPK8_9GAMM</name>
<protein>
    <submittedName>
        <fullName evidence="7">ABC transporter permease</fullName>
    </submittedName>
</protein>
<feature type="transmembrane region" description="Helical" evidence="5">
    <location>
        <begin position="156"/>
        <end position="181"/>
    </location>
</feature>
<feature type="domain" description="ABC-2 type transporter transmembrane" evidence="6">
    <location>
        <begin position="84"/>
        <end position="213"/>
    </location>
</feature>
<dbReference type="RefSeq" id="WP_131151753.1">
    <property type="nucleotide sequence ID" value="NZ_SJTG01000004.1"/>
</dbReference>
<comment type="caution">
    <text evidence="7">The sequence shown here is derived from an EMBL/GenBank/DDBJ whole genome shotgun (WGS) entry which is preliminary data.</text>
</comment>
<dbReference type="GO" id="GO:0016020">
    <property type="term" value="C:membrane"/>
    <property type="evidence" value="ECO:0007669"/>
    <property type="project" value="UniProtKB-SubCell"/>
</dbReference>
<reference evidence="7 8" key="1">
    <citation type="submission" date="2019-02" db="EMBL/GenBank/DDBJ databases">
        <title>Dyella amyloliquefaciens sp. nov., isolated from forest soil.</title>
        <authorList>
            <person name="Gao Z.-H."/>
            <person name="Qiu L.-H."/>
        </authorList>
    </citation>
    <scope>NUCLEOTIDE SEQUENCE [LARGE SCALE GENOMIC DNA]</scope>
    <source>
        <strain evidence="7 8">KACC 12747</strain>
    </source>
</reference>
<dbReference type="InterPro" id="IPR013525">
    <property type="entry name" value="ABC2_TM"/>
</dbReference>
<keyword evidence="4 5" id="KW-0472">Membrane</keyword>
<dbReference type="GO" id="GO:0140359">
    <property type="term" value="F:ABC-type transporter activity"/>
    <property type="evidence" value="ECO:0007669"/>
    <property type="project" value="InterPro"/>
</dbReference>
<feature type="transmembrane region" description="Helical" evidence="5">
    <location>
        <begin position="65"/>
        <end position="92"/>
    </location>
</feature>
<dbReference type="EMBL" id="SJTG01000004">
    <property type="protein sequence ID" value="TCI08306.1"/>
    <property type="molecule type" value="Genomic_DNA"/>
</dbReference>
<evidence type="ECO:0000256" key="3">
    <source>
        <dbReference type="ARBA" id="ARBA00022989"/>
    </source>
</evidence>
<keyword evidence="2 5" id="KW-0812">Transmembrane</keyword>
<dbReference type="Proteomes" id="UP000291822">
    <property type="component" value="Unassembled WGS sequence"/>
</dbReference>
<keyword evidence="3 5" id="KW-1133">Transmembrane helix</keyword>
<feature type="transmembrane region" description="Helical" evidence="5">
    <location>
        <begin position="124"/>
        <end position="144"/>
    </location>
</feature>
<evidence type="ECO:0000256" key="1">
    <source>
        <dbReference type="ARBA" id="ARBA00004141"/>
    </source>
</evidence>
<organism evidence="7 8">
    <name type="scientific">Dyella soli</name>
    <dbReference type="NCBI Taxonomy" id="522319"/>
    <lineage>
        <taxon>Bacteria</taxon>
        <taxon>Pseudomonadati</taxon>
        <taxon>Pseudomonadota</taxon>
        <taxon>Gammaproteobacteria</taxon>
        <taxon>Lysobacterales</taxon>
        <taxon>Rhodanobacteraceae</taxon>
        <taxon>Dyella</taxon>
    </lineage>
</organism>
<evidence type="ECO:0000256" key="2">
    <source>
        <dbReference type="ARBA" id="ARBA00022692"/>
    </source>
</evidence>
<evidence type="ECO:0000256" key="4">
    <source>
        <dbReference type="ARBA" id="ARBA00023136"/>
    </source>
</evidence>
<dbReference type="AlphaFoldDB" id="A0A4R0YPK8"/>
<sequence length="262" mass="27378">MSSVFAVTRLEGRRLLVRPLAWVLGALSLAMLAWRFTLLLGSFLANQVQLAALPGGPGYTDIVAVPLLSSALTLGILPFGLTELALLVVPLITMNTLAGDRAQGTLPLMSSMGLSPTRIVLGKYMAVLMWLLAWLALTLAMPLSLAHGTTLDWGKFAAATLGLVLALAALGAIGVACSAFVSHPAMAAAASLMIGLALFTINLAAQKAGIDNGVINWLAMSMHLEAMLRGLVSVADVLWFVLVIVVALALASRRLAADKERG</sequence>